<dbReference type="InterPro" id="IPR002902">
    <property type="entry name" value="GNK2"/>
</dbReference>
<feature type="signal peptide" evidence="6">
    <location>
        <begin position="1"/>
        <end position="28"/>
    </location>
</feature>
<evidence type="ECO:0000256" key="1">
    <source>
        <dbReference type="ARBA" id="ARBA00004613"/>
    </source>
</evidence>
<feature type="domain" description="Gnk2-homologous" evidence="7">
    <location>
        <begin position="243"/>
        <end position="346"/>
    </location>
</feature>
<evidence type="ECO:0000259" key="7">
    <source>
        <dbReference type="PROSITE" id="PS51473"/>
    </source>
</evidence>
<feature type="domain" description="Gnk2-homologous" evidence="7">
    <location>
        <begin position="35"/>
        <end position="139"/>
    </location>
</feature>
<dbReference type="InterPro" id="IPR050581">
    <property type="entry name" value="CRR_secretory_protein"/>
</dbReference>
<dbReference type="InterPro" id="IPR038408">
    <property type="entry name" value="GNK2_sf"/>
</dbReference>
<keyword evidence="9" id="KW-1185">Reference proteome</keyword>
<dbReference type="Gene3D" id="3.30.430.20">
    <property type="entry name" value="Gnk2 domain, C-X8-C-X2-C motif"/>
    <property type="match status" value="4"/>
</dbReference>
<evidence type="ECO:0000256" key="5">
    <source>
        <dbReference type="ARBA" id="ARBA00038515"/>
    </source>
</evidence>
<comment type="similarity">
    <text evidence="5">Belongs to the cysteine-rich repeat secretory protein family.</text>
</comment>
<evidence type="ECO:0000313" key="9">
    <source>
        <dbReference type="Proteomes" id="UP000824890"/>
    </source>
</evidence>
<sequence>MKISFSLSKHFLFPILVMPFLMIHSVSSLNLTNEYLNHKCLLDQGKYNSGSEYEDNLNRLFRKVSSDAYAVIGFTHTSIGTSTPNFLTITLQCRGDSIGSKCHTCADTAILEFHKRCPKNKGGIIWYDQCFLYVTTIKEEVPIKTNYENIFSMYNSNNVRGDGHFFAKRVMDFLSELTLKVEKTIKGVHIILYAEGEKKLGKNKLYAMVQCIQLTLDCKSCLEWSIKKLFKNSDIKQGARVLGTNCGVRYELYPFLRRSKYEENLNHAFHIMRDETHAETGFTHTSIGTPPDSVTVMLQCRGDTYGSKCHTCSDTALAGFRKRCPRNKGGIIWYDQCFLYISTIGEETPYRINYKDIFSMHNHNNVRGDVKIFTKRAMDFFSELILKVEKHVYDGLGLIFYAAGEKKLGKNKLYAMVQCIGLTLDCKSCLTWSIKKLFENGNIKQGARVLGTNCDVRSKCEEVAEQVHPSPAVPDSLDHAASVFQIQVRGGRGTSTSYGIPFPHRLMKLAEPNLGRCKRWRQRSAYMALWSTPEERKDSGRRDEEWFRVLYNGGSSMM</sequence>
<keyword evidence="2" id="KW-0964">Secreted</keyword>
<comment type="caution">
    <text evidence="8">The sequence shown here is derived from an EMBL/GenBank/DDBJ whole genome shotgun (WGS) entry which is preliminary data.</text>
</comment>
<dbReference type="Pfam" id="PF01657">
    <property type="entry name" value="Stress-antifung"/>
    <property type="match status" value="3"/>
</dbReference>
<dbReference type="PROSITE" id="PS51473">
    <property type="entry name" value="GNK2"/>
    <property type="match status" value="2"/>
</dbReference>
<comment type="subcellular location">
    <subcellularLocation>
        <location evidence="1">Secreted</location>
    </subcellularLocation>
</comment>
<evidence type="ECO:0000313" key="8">
    <source>
        <dbReference type="EMBL" id="KAH0925514.1"/>
    </source>
</evidence>
<reference evidence="8 9" key="1">
    <citation type="submission" date="2021-05" db="EMBL/GenBank/DDBJ databases">
        <title>Genome Assembly of Synthetic Allotetraploid Brassica napus Reveals Homoeologous Exchanges between Subgenomes.</title>
        <authorList>
            <person name="Davis J.T."/>
        </authorList>
    </citation>
    <scope>NUCLEOTIDE SEQUENCE [LARGE SCALE GENOMIC DNA]</scope>
    <source>
        <strain evidence="9">cv. Da-Ae</strain>
        <tissue evidence="8">Seedling</tissue>
    </source>
</reference>
<name>A0ABQ8D811_BRANA</name>
<gene>
    <name evidence="8" type="ORF">HID58_017770</name>
</gene>
<evidence type="ECO:0000256" key="6">
    <source>
        <dbReference type="SAM" id="SignalP"/>
    </source>
</evidence>
<keyword evidence="4" id="KW-0677">Repeat</keyword>
<keyword evidence="3 6" id="KW-0732">Signal</keyword>
<evidence type="ECO:0000256" key="2">
    <source>
        <dbReference type="ARBA" id="ARBA00022525"/>
    </source>
</evidence>
<accession>A0ABQ8D811</accession>
<dbReference type="PANTHER" id="PTHR32411">
    <property type="entry name" value="CYSTEINE-RICH REPEAT SECRETORY PROTEIN 38-RELATED"/>
    <property type="match status" value="1"/>
</dbReference>
<dbReference type="EMBL" id="JAGKQM010000005">
    <property type="protein sequence ID" value="KAH0925514.1"/>
    <property type="molecule type" value="Genomic_DNA"/>
</dbReference>
<dbReference type="PANTHER" id="PTHR32411:SF72">
    <property type="entry name" value="CYSTEINE-RICH REPEAT SECRETORY PROTEIN 34-RELATED"/>
    <property type="match status" value="1"/>
</dbReference>
<dbReference type="Proteomes" id="UP000824890">
    <property type="component" value="Unassembled WGS sequence"/>
</dbReference>
<feature type="chain" id="PRO_5047087829" description="Gnk2-homologous domain-containing protein" evidence="6">
    <location>
        <begin position="29"/>
        <end position="558"/>
    </location>
</feature>
<protein>
    <recommendedName>
        <fullName evidence="7">Gnk2-homologous domain-containing protein</fullName>
    </recommendedName>
</protein>
<evidence type="ECO:0000256" key="4">
    <source>
        <dbReference type="ARBA" id="ARBA00022737"/>
    </source>
</evidence>
<evidence type="ECO:0000256" key="3">
    <source>
        <dbReference type="ARBA" id="ARBA00022729"/>
    </source>
</evidence>
<dbReference type="CDD" id="cd23509">
    <property type="entry name" value="Gnk2-like"/>
    <property type="match status" value="4"/>
</dbReference>
<organism evidence="8 9">
    <name type="scientific">Brassica napus</name>
    <name type="common">Rape</name>
    <dbReference type="NCBI Taxonomy" id="3708"/>
    <lineage>
        <taxon>Eukaryota</taxon>
        <taxon>Viridiplantae</taxon>
        <taxon>Streptophyta</taxon>
        <taxon>Embryophyta</taxon>
        <taxon>Tracheophyta</taxon>
        <taxon>Spermatophyta</taxon>
        <taxon>Magnoliopsida</taxon>
        <taxon>eudicotyledons</taxon>
        <taxon>Gunneridae</taxon>
        <taxon>Pentapetalae</taxon>
        <taxon>rosids</taxon>
        <taxon>malvids</taxon>
        <taxon>Brassicales</taxon>
        <taxon>Brassicaceae</taxon>
        <taxon>Brassiceae</taxon>
        <taxon>Brassica</taxon>
    </lineage>
</organism>
<proteinExistence type="inferred from homology"/>